<dbReference type="EMBL" id="GEDC01019079">
    <property type="protein sequence ID" value="JAS18219.1"/>
    <property type="molecule type" value="Transcribed_RNA"/>
</dbReference>
<keyword evidence="2" id="KW-0597">Phosphoprotein</keyword>
<accession>A0A1B6CXN0</accession>
<feature type="domain" description="Spermatogenesis-associated protein 6 N-terminal" evidence="3">
    <location>
        <begin position="17"/>
        <end position="155"/>
    </location>
</feature>
<dbReference type="InterPro" id="IPR032732">
    <property type="entry name" value="SPATA6_N"/>
</dbReference>
<evidence type="ECO:0000256" key="1">
    <source>
        <dbReference type="ARBA" id="ARBA00006215"/>
    </source>
</evidence>
<dbReference type="PANTHER" id="PTHR16435:SF6">
    <property type="entry name" value="IP09370P"/>
    <property type="match status" value="1"/>
</dbReference>
<name>A0A1B6CXN0_9HEMI</name>
<dbReference type="GO" id="GO:0032027">
    <property type="term" value="F:myosin light chain binding"/>
    <property type="evidence" value="ECO:0007669"/>
    <property type="project" value="InterPro"/>
</dbReference>
<dbReference type="GO" id="GO:0120212">
    <property type="term" value="C:sperm head-tail coupling apparatus"/>
    <property type="evidence" value="ECO:0007669"/>
    <property type="project" value="InterPro"/>
</dbReference>
<dbReference type="AlphaFoldDB" id="A0A1B6CXN0"/>
<dbReference type="PANTHER" id="PTHR16435">
    <property type="entry name" value="SPERMATOGENESIS-ASSOCIATED PROTEIN 6 SPATA6"/>
    <property type="match status" value="1"/>
</dbReference>
<evidence type="ECO:0000259" key="3">
    <source>
        <dbReference type="Pfam" id="PF14909"/>
    </source>
</evidence>
<comment type="similarity">
    <text evidence="1">Belongs to the SPATA6 family.</text>
</comment>
<gene>
    <name evidence="4" type="ORF">g.8716</name>
</gene>
<organism evidence="4">
    <name type="scientific">Clastoptera arizonana</name>
    <name type="common">Arizona spittle bug</name>
    <dbReference type="NCBI Taxonomy" id="38151"/>
    <lineage>
        <taxon>Eukaryota</taxon>
        <taxon>Metazoa</taxon>
        <taxon>Ecdysozoa</taxon>
        <taxon>Arthropoda</taxon>
        <taxon>Hexapoda</taxon>
        <taxon>Insecta</taxon>
        <taxon>Pterygota</taxon>
        <taxon>Neoptera</taxon>
        <taxon>Paraneoptera</taxon>
        <taxon>Hemiptera</taxon>
        <taxon>Auchenorrhyncha</taxon>
        <taxon>Cercopoidea</taxon>
        <taxon>Clastopteridae</taxon>
        <taxon>Clastoptera</taxon>
    </lineage>
</organism>
<evidence type="ECO:0000313" key="4">
    <source>
        <dbReference type="EMBL" id="JAS18219.1"/>
    </source>
</evidence>
<dbReference type="InterPro" id="IPR042769">
    <property type="entry name" value="SPATA6_fam"/>
</dbReference>
<protein>
    <recommendedName>
        <fullName evidence="3">Spermatogenesis-associated protein 6 N-terminal domain-containing protein</fullName>
    </recommendedName>
</protein>
<dbReference type="Pfam" id="PF14909">
    <property type="entry name" value="SPATA6"/>
    <property type="match status" value="1"/>
</dbReference>
<reference evidence="4" key="1">
    <citation type="submission" date="2015-12" db="EMBL/GenBank/DDBJ databases">
        <title>De novo transcriptome assembly of four potential Pierce s Disease insect vectors from Arizona vineyards.</title>
        <authorList>
            <person name="Tassone E.E."/>
        </authorList>
    </citation>
    <scope>NUCLEOTIDE SEQUENCE</scope>
</reference>
<evidence type="ECO:0000256" key="2">
    <source>
        <dbReference type="ARBA" id="ARBA00022553"/>
    </source>
</evidence>
<proteinExistence type="inferred from homology"/>
<sequence length="421" mass="48774">MSKSCVQSKKAYNVTINFDIHAVTCPGVWLCSKGMVMLKITLFGQTKFTKGIKPIFPLLFHERFHFHKVFSDINTLCDLTKAFKHVNIELIQIHENNSRRTLLATFKRLMAEVLNPVTSDKSLIVGVDVDLLMEASDCFPGVLVPKVEISTTMVIEEINCPAYKSWVINPVTVTTCKKQGSKLEKKHKQISPMRQKRVCHRRQKPKCKCLEPLSKWKVKEYPLQSNHDEINCEGYNNTICQCCQHCKEADLKYLNKISKKKQAKEGNKFNNELDCKTHQFTKSHCNCQLCENYNHIFSCSCGFTQDRRKMSTFLCSKDDQFSETKVNGCCSSFEKSPAQLRCPFLSKMDSCSCEETCHRKSFLSDKEINPWISGDIKEDLRKLYPTFSYPDTEDHYKKLYERICKKNNQEDNHVLNKFIKD</sequence>
<dbReference type="GO" id="GO:0007283">
    <property type="term" value="P:spermatogenesis"/>
    <property type="evidence" value="ECO:0007669"/>
    <property type="project" value="InterPro"/>
</dbReference>